<evidence type="ECO:0008006" key="5">
    <source>
        <dbReference type="Google" id="ProtNLM"/>
    </source>
</evidence>
<evidence type="ECO:0000256" key="2">
    <source>
        <dbReference type="SAM" id="SignalP"/>
    </source>
</evidence>
<keyword evidence="2" id="KW-0732">Signal</keyword>
<dbReference type="AlphaFoldDB" id="A0A5B9ML28"/>
<reference evidence="3 4" key="1">
    <citation type="submission" date="2019-02" db="EMBL/GenBank/DDBJ databases">
        <title>Planctomycetal bacteria perform biofilm scaping via a novel small molecule.</title>
        <authorList>
            <person name="Jeske O."/>
            <person name="Boedeker C."/>
            <person name="Wiegand S."/>
            <person name="Breitling P."/>
            <person name="Kallscheuer N."/>
            <person name="Jogler M."/>
            <person name="Rohde M."/>
            <person name="Petersen J."/>
            <person name="Medema M.H."/>
            <person name="Surup F."/>
            <person name="Jogler C."/>
        </authorList>
    </citation>
    <scope>NUCLEOTIDE SEQUENCE [LARGE SCALE GENOMIC DNA]</scope>
    <source>
        <strain evidence="3 4">Mal15</strain>
    </source>
</reference>
<gene>
    <name evidence="3" type="ORF">Mal15_44550</name>
</gene>
<dbReference type="KEGG" id="smam:Mal15_44550"/>
<evidence type="ECO:0000313" key="4">
    <source>
        <dbReference type="Proteomes" id="UP000321353"/>
    </source>
</evidence>
<dbReference type="RefSeq" id="WP_233902938.1">
    <property type="nucleotide sequence ID" value="NZ_CP036264.1"/>
</dbReference>
<feature type="signal peptide" evidence="2">
    <location>
        <begin position="1"/>
        <end position="23"/>
    </location>
</feature>
<proteinExistence type="predicted"/>
<feature type="compositionally biased region" description="Basic and acidic residues" evidence="1">
    <location>
        <begin position="60"/>
        <end position="71"/>
    </location>
</feature>
<protein>
    <recommendedName>
        <fullName evidence="5">EF-hand domain-containing protein</fullName>
    </recommendedName>
</protein>
<accession>A0A5B9ML28</accession>
<keyword evidence="4" id="KW-1185">Reference proteome</keyword>
<name>A0A5B9ML28_9BACT</name>
<evidence type="ECO:0000256" key="1">
    <source>
        <dbReference type="SAM" id="MobiDB-lite"/>
    </source>
</evidence>
<dbReference type="Proteomes" id="UP000321353">
    <property type="component" value="Chromosome"/>
</dbReference>
<feature type="region of interest" description="Disordered" evidence="1">
    <location>
        <begin position="60"/>
        <end position="86"/>
    </location>
</feature>
<sequence precursor="true">MRIPILAFLIASLAFTSGPSCQAQSVPSAKQLENWLKRFPDADADRDGTLTIEEASRYREKLRSGATDRRGAGGSRQGAPRQFTVSPGWDLQRFPEHAVCYLPPQEIKAVFQQSIGGKQPAVVSYEKPDDGALRIVGTGHSFMAPGYRTFPVICKAAGMKQPLYTHTGGGITGSTRYKWEQENGIFDFDGRPQPKLLASIANAKWDAMMWGPYFNDRPVYYSCWIDFCLKYNPEMKFYLSDAWPQLYQLGTNPESESFFTAEIFDRLGAERRAEYVQQVEVLRKQYPDKVFILPTSDAMVLAAKSYLKGELPGVEGIHRVIGGKERSLWRDQLGHIGPGFDRLEGYVFYATLYGRSPELIEDQIAFGGDDAFPGPKLDRKFREIAWQAVIGHPLSGVEDRDGDRVDDSRGR</sequence>
<organism evidence="3 4">
    <name type="scientific">Stieleria maiorica</name>
    <dbReference type="NCBI Taxonomy" id="2795974"/>
    <lineage>
        <taxon>Bacteria</taxon>
        <taxon>Pseudomonadati</taxon>
        <taxon>Planctomycetota</taxon>
        <taxon>Planctomycetia</taxon>
        <taxon>Pirellulales</taxon>
        <taxon>Pirellulaceae</taxon>
        <taxon>Stieleria</taxon>
    </lineage>
</organism>
<feature type="chain" id="PRO_5022671378" description="EF-hand domain-containing protein" evidence="2">
    <location>
        <begin position="24"/>
        <end position="411"/>
    </location>
</feature>
<evidence type="ECO:0000313" key="3">
    <source>
        <dbReference type="EMBL" id="QEG00385.1"/>
    </source>
</evidence>
<dbReference type="EMBL" id="CP036264">
    <property type="protein sequence ID" value="QEG00385.1"/>
    <property type="molecule type" value="Genomic_DNA"/>
</dbReference>